<proteinExistence type="predicted"/>
<evidence type="ECO:0000313" key="2">
    <source>
        <dbReference type="Proteomes" id="UP001320706"/>
    </source>
</evidence>
<sequence>MGVSNPLSERIQSLVNYAGSYAWGPLLSLSRSTTLSLLQGIELGQLSIVDIDGTTTVCGQQKLGNSAGANTVYTVPKVELRVHKETFWVRLLLFADMGFAESYMLEEVSCFDLTAFFRLFILNRSALSNGSTLTSNLTSQLSSLLRKTNTLATARLNIAAHYDISNAMFAAFLSPDMTYSCPIWLPTSNPAHKTETLEQAQERKLQRFIDNAKIRSSDHVLEIGTGWGSFAIQAVQQTGCRVTSLTLSKEQKALAEERIAAAGLTDNIEVLLCDYRALPIPREGPYDKVVSIEMLEAVGKEFLATYFECVDKLLKKEGGVAVFQCITMPESRYDAYASSDDFIRRYIFPGGHLPTITQLLTSIRSGSRATLIPESVENIGPHYAKTLRLWNENFMANFEAEIKPALLEEHRGMTDKDVELFKRKWEYYFKYCEAGFNTKTLGDVILTVGREGAVQMMEDVPL</sequence>
<protein>
    <submittedName>
        <fullName evidence="1">Uncharacterized protein</fullName>
    </submittedName>
</protein>
<dbReference type="EMBL" id="JAMKPW020000019">
    <property type="protein sequence ID" value="KAK8208023.1"/>
    <property type="molecule type" value="Genomic_DNA"/>
</dbReference>
<organism evidence="1 2">
    <name type="scientific">Zalaria obscura</name>
    <dbReference type="NCBI Taxonomy" id="2024903"/>
    <lineage>
        <taxon>Eukaryota</taxon>
        <taxon>Fungi</taxon>
        <taxon>Dikarya</taxon>
        <taxon>Ascomycota</taxon>
        <taxon>Pezizomycotina</taxon>
        <taxon>Dothideomycetes</taxon>
        <taxon>Dothideomycetidae</taxon>
        <taxon>Dothideales</taxon>
        <taxon>Zalariaceae</taxon>
        <taxon>Zalaria</taxon>
    </lineage>
</organism>
<name>A0ACC3SFW0_9PEZI</name>
<accession>A0ACC3SFW0</accession>
<gene>
    <name evidence="1" type="ORF">M8818_004061</name>
</gene>
<dbReference type="Proteomes" id="UP001320706">
    <property type="component" value="Unassembled WGS sequence"/>
</dbReference>
<comment type="caution">
    <text evidence="1">The sequence shown here is derived from an EMBL/GenBank/DDBJ whole genome shotgun (WGS) entry which is preliminary data.</text>
</comment>
<evidence type="ECO:0000313" key="1">
    <source>
        <dbReference type="EMBL" id="KAK8208023.1"/>
    </source>
</evidence>
<reference evidence="1" key="1">
    <citation type="submission" date="2024-02" db="EMBL/GenBank/DDBJ databases">
        <title>Metagenome Assembled Genome of Zalaria obscura JY119.</title>
        <authorList>
            <person name="Vighnesh L."/>
            <person name="Jagadeeshwari U."/>
            <person name="Venkata Ramana C."/>
            <person name="Sasikala C."/>
        </authorList>
    </citation>
    <scope>NUCLEOTIDE SEQUENCE</scope>
    <source>
        <strain evidence="1">JY119</strain>
    </source>
</reference>
<keyword evidence="2" id="KW-1185">Reference proteome</keyword>